<reference evidence="3 4" key="1">
    <citation type="submission" date="2016-09" db="EMBL/GenBank/DDBJ databases">
        <title>Lactic acid bacteria from MAP meat Genome sequencing and assembly.</title>
        <authorList>
            <person name="Behr J."/>
            <person name="Hilgarth M."/>
            <person name="Vogel R.F."/>
        </authorList>
    </citation>
    <scope>NUCLEOTIDE SEQUENCE [LARGE SCALE GENOMIC DNA]</scope>
    <source>
        <strain evidence="3 4">TMW21615</strain>
    </source>
</reference>
<dbReference type="PIRSF" id="PIRSF021438">
    <property type="entry name" value="DltD"/>
    <property type="match status" value="1"/>
</dbReference>
<name>A0A7L4WEK5_9LACT</name>
<dbReference type="InterPro" id="IPR006998">
    <property type="entry name" value="DltD"/>
</dbReference>
<feature type="transmembrane region" description="Helical" evidence="2">
    <location>
        <begin position="6"/>
        <end position="26"/>
    </location>
</feature>
<comment type="similarity">
    <text evidence="1">Belongs to the DltD family.</text>
</comment>
<sequence>MLKRLWFIFGPILISILLLVTFLLFAPDKTNHRLYDEKRAATALTPIVFKNASLKKEALSDTNHRFVPFFGSSEWKRLDEMHPSVLSQAYNRSYTPFLLGLKGAESLTHYFGMQQVKPELENKQAVFVISPQWFIKKGQSPSAFNFYFSSDQGYRFLEGAKNTPADKYAAKRFLKMAPTSSLSKFMAKISEGKQLSQIDKWQIKLQKKLAVHEDNLFAGLQFGNNFQDVVKPRAKLLPQPYNIETLQSHANQLGKLNTSNNQFGILNSFYASQIRDTVSKLQNAQRKFSYVKSPEYNDLQLVLTEFAKQKTDVIFVIPPINGKWQSYTGLSEEMYQTSVDKIRHQLSSQGFNHVADLSKQGNEPYFMQDTIHLGWNGWLAFDHHVDKFLTTKQKTPTYKLNDYFFSPEWANATEVSK</sequence>
<gene>
    <name evidence="3" type="ORF">BHS01_04985</name>
</gene>
<dbReference type="GO" id="GO:0005886">
    <property type="term" value="C:plasma membrane"/>
    <property type="evidence" value="ECO:0007669"/>
    <property type="project" value="UniProtKB-UniRule"/>
</dbReference>
<keyword evidence="2" id="KW-0812">Transmembrane</keyword>
<protein>
    <recommendedName>
        <fullName evidence="1">Protein DltD</fullName>
    </recommendedName>
</protein>
<comment type="pathway">
    <text evidence="1">Cell wall biogenesis; lipoteichoic acid biosynthesis.</text>
</comment>
<dbReference type="NCBIfam" id="TIGR04092">
    <property type="entry name" value="LTA_DltD"/>
    <property type="match status" value="1"/>
</dbReference>
<evidence type="ECO:0000256" key="2">
    <source>
        <dbReference type="SAM" id="Phobius"/>
    </source>
</evidence>
<dbReference type="InterPro" id="IPR023896">
    <property type="entry name" value="LTA_DltD"/>
</dbReference>
<evidence type="ECO:0000256" key="1">
    <source>
        <dbReference type="PIRNR" id="PIRNR021438"/>
    </source>
</evidence>
<evidence type="ECO:0000313" key="4">
    <source>
        <dbReference type="Proteomes" id="UP000516280"/>
    </source>
</evidence>
<dbReference type="UniPathway" id="UPA00556"/>
<dbReference type="GO" id="GO:0070395">
    <property type="term" value="P:lipoteichoic acid biosynthetic process"/>
    <property type="evidence" value="ECO:0007669"/>
    <property type="project" value="UniProtKB-UniRule"/>
</dbReference>
<accession>A0A7L4WEK5</accession>
<dbReference type="KEGG" id="lpaa:BHS01_04985"/>
<dbReference type="AlphaFoldDB" id="A0A7L4WEK5"/>
<evidence type="ECO:0000313" key="3">
    <source>
        <dbReference type="EMBL" id="QDJ27923.1"/>
    </source>
</evidence>
<keyword evidence="2" id="KW-1133">Transmembrane helix</keyword>
<dbReference type="RefSeq" id="WP_109834641.1">
    <property type="nucleotide sequence ID" value="NZ_CP017195.1"/>
</dbReference>
<dbReference type="Proteomes" id="UP000516280">
    <property type="component" value="Chromosome"/>
</dbReference>
<keyword evidence="1" id="KW-1003">Cell membrane</keyword>
<keyword evidence="1 2" id="KW-0472">Membrane</keyword>
<organism evidence="3 4">
    <name type="scientific">Pseudolactococcus paracarnosus</name>
    <dbReference type="NCBI Taxonomy" id="2749962"/>
    <lineage>
        <taxon>Bacteria</taxon>
        <taxon>Bacillati</taxon>
        <taxon>Bacillota</taxon>
        <taxon>Bacilli</taxon>
        <taxon>Lactobacillales</taxon>
        <taxon>Streptococcaceae</taxon>
        <taxon>Pseudolactococcus</taxon>
    </lineage>
</organism>
<dbReference type="EMBL" id="CP017195">
    <property type="protein sequence ID" value="QDJ27923.1"/>
    <property type="molecule type" value="Genomic_DNA"/>
</dbReference>
<dbReference type="PANTHER" id="PTHR40039">
    <property type="entry name" value="PROTEIN DLTD"/>
    <property type="match status" value="1"/>
</dbReference>
<dbReference type="PANTHER" id="PTHR40039:SF1">
    <property type="entry name" value="PROTEIN DLTD"/>
    <property type="match status" value="1"/>
</dbReference>
<proteinExistence type="inferred from homology"/>
<dbReference type="Pfam" id="PF04914">
    <property type="entry name" value="DltD"/>
    <property type="match status" value="1"/>
</dbReference>